<evidence type="ECO:0000256" key="1">
    <source>
        <dbReference type="SAM" id="MobiDB-lite"/>
    </source>
</evidence>
<dbReference type="Pfam" id="PF00583">
    <property type="entry name" value="Acetyltransf_1"/>
    <property type="match status" value="1"/>
</dbReference>
<feature type="region of interest" description="Disordered" evidence="1">
    <location>
        <begin position="187"/>
        <end position="219"/>
    </location>
</feature>
<dbReference type="InterPro" id="IPR016181">
    <property type="entry name" value="Acyl_CoA_acyltransferase"/>
</dbReference>
<dbReference type="SUPFAM" id="SSF55729">
    <property type="entry name" value="Acyl-CoA N-acyltransferases (Nat)"/>
    <property type="match status" value="1"/>
</dbReference>
<name>A0A3S4BFK9_9BRAD</name>
<organism evidence="3 4">
    <name type="scientific">Rhodoplanes serenus</name>
    <dbReference type="NCBI Taxonomy" id="200615"/>
    <lineage>
        <taxon>Bacteria</taxon>
        <taxon>Pseudomonadati</taxon>
        <taxon>Pseudomonadota</taxon>
        <taxon>Alphaproteobacteria</taxon>
        <taxon>Hyphomicrobiales</taxon>
        <taxon>Nitrobacteraceae</taxon>
        <taxon>Rhodoplanes</taxon>
    </lineage>
</organism>
<evidence type="ECO:0000259" key="2">
    <source>
        <dbReference type="PROSITE" id="PS51186"/>
    </source>
</evidence>
<protein>
    <submittedName>
        <fullName evidence="3">Spermine/spermidine acetyltransferase</fullName>
    </submittedName>
</protein>
<reference evidence="4" key="1">
    <citation type="submission" date="2018-10" db="EMBL/GenBank/DDBJ databases">
        <authorList>
            <person name="Peiro R."/>
            <person name="Begona"/>
            <person name="Cbmso G."/>
            <person name="Lopez M."/>
            <person name="Gonzalez S."/>
            <person name="Sacristan E."/>
            <person name="Castillo E."/>
        </authorList>
    </citation>
    <scope>NUCLEOTIDE SEQUENCE [LARGE SCALE GENOMIC DNA]</scope>
</reference>
<dbReference type="GO" id="GO:0016747">
    <property type="term" value="F:acyltransferase activity, transferring groups other than amino-acyl groups"/>
    <property type="evidence" value="ECO:0007669"/>
    <property type="project" value="InterPro"/>
</dbReference>
<dbReference type="CDD" id="cd04301">
    <property type="entry name" value="NAT_SF"/>
    <property type="match status" value="1"/>
</dbReference>
<dbReference type="Proteomes" id="UP000289200">
    <property type="component" value="Unassembled WGS sequence"/>
</dbReference>
<proteinExistence type="predicted"/>
<gene>
    <name evidence="3" type="primary">bltD_1</name>
    <name evidence="3" type="ORF">RHODGE_RHODGE_01878</name>
</gene>
<sequence length="219" mass="24302">MSQHEPSRLTPTSDSVTVEHLDPADHARAISLRPYPHQATFVASNAESLEDAADNPACVPLIIRAAGEPVGFAMYALDEDDGNYWIYRLMIDARVQGRGYGRAAVIRIVEMLSRIPGCDRVVLGVKPDYERARRLYEGGGIPADRRDHRWRDRHDAGVLSPRGPPPRGPVVPAVRWCRPLPLRSPGRRAAGCHRLHRGTPRDGGRCHPTPSPRARSRLP</sequence>
<keyword evidence="4" id="KW-1185">Reference proteome</keyword>
<accession>A0A3S4BFK9</accession>
<dbReference type="Gene3D" id="3.40.630.30">
    <property type="match status" value="1"/>
</dbReference>
<dbReference type="PROSITE" id="PS51186">
    <property type="entry name" value="GNAT"/>
    <property type="match status" value="1"/>
</dbReference>
<dbReference type="InterPro" id="IPR000182">
    <property type="entry name" value="GNAT_dom"/>
</dbReference>
<dbReference type="AlphaFoldDB" id="A0A3S4BFK9"/>
<dbReference type="EMBL" id="UWOC01000134">
    <property type="protein sequence ID" value="VCU08714.1"/>
    <property type="molecule type" value="Genomic_DNA"/>
</dbReference>
<feature type="domain" description="N-acetyltransferase" evidence="2">
    <location>
        <begin position="16"/>
        <end position="181"/>
    </location>
</feature>
<evidence type="ECO:0000313" key="3">
    <source>
        <dbReference type="EMBL" id="VCU08714.1"/>
    </source>
</evidence>
<comment type="caution">
    <text evidence="3">The sequence shown here is derived from an EMBL/GenBank/DDBJ whole genome shotgun (WGS) entry which is preliminary data.</text>
</comment>
<evidence type="ECO:0000313" key="4">
    <source>
        <dbReference type="Proteomes" id="UP000289200"/>
    </source>
</evidence>